<protein>
    <submittedName>
        <fullName evidence="1">Uncharacterized protein</fullName>
    </submittedName>
</protein>
<gene>
    <name evidence="1" type="ORF">IWW38_006124</name>
</gene>
<keyword evidence="2" id="KW-1185">Reference proteome</keyword>
<dbReference type="EMBL" id="JANBVB010003322">
    <property type="protein sequence ID" value="KAJ2879391.1"/>
    <property type="molecule type" value="Genomic_DNA"/>
</dbReference>
<accession>A0ACC1LU61</accession>
<evidence type="ECO:0000313" key="2">
    <source>
        <dbReference type="Proteomes" id="UP001139981"/>
    </source>
</evidence>
<reference evidence="1" key="1">
    <citation type="submission" date="2022-07" db="EMBL/GenBank/DDBJ databases">
        <title>Phylogenomic reconstructions and comparative analyses of Kickxellomycotina fungi.</title>
        <authorList>
            <person name="Reynolds N.K."/>
            <person name="Stajich J.E."/>
            <person name="Barry K."/>
            <person name="Grigoriev I.V."/>
            <person name="Crous P."/>
            <person name="Smith M.E."/>
        </authorList>
    </citation>
    <scope>NUCLEOTIDE SEQUENCE</scope>
    <source>
        <strain evidence="1">CBS 190363</strain>
    </source>
</reference>
<comment type="caution">
    <text evidence="1">The sequence shown here is derived from an EMBL/GenBank/DDBJ whole genome shotgun (WGS) entry which is preliminary data.</text>
</comment>
<feature type="non-terminal residue" evidence="1">
    <location>
        <position position="354"/>
    </location>
</feature>
<evidence type="ECO:0000313" key="1">
    <source>
        <dbReference type="EMBL" id="KAJ2879391.1"/>
    </source>
</evidence>
<organism evidence="1 2">
    <name type="scientific">Coemansia aciculifera</name>
    <dbReference type="NCBI Taxonomy" id="417176"/>
    <lineage>
        <taxon>Eukaryota</taxon>
        <taxon>Fungi</taxon>
        <taxon>Fungi incertae sedis</taxon>
        <taxon>Zoopagomycota</taxon>
        <taxon>Kickxellomycotina</taxon>
        <taxon>Kickxellomycetes</taxon>
        <taxon>Kickxellales</taxon>
        <taxon>Kickxellaceae</taxon>
        <taxon>Coemansia</taxon>
    </lineage>
</organism>
<proteinExistence type="predicted"/>
<sequence length="354" mass="38950">GSVTYAKILNKNGTGRSADIVYFYQTNTDGGGDTSKIYSTRSVPTSMQLLTFVLPHHVDMLNQSSILSPGLSGYRSAKGPLTAVAGNIITYNQPLDGTQSFEGQHAISAADKQSIQSQLLKDVVSSTNVTAPDPYFFGKGIAKIARLYQISQEVGDTASAATLKDKLLAYMKPWLVTRTNSDPLVYDSTWGGVVSTAGLADPSADFGQGRYNDHHFHYGYHLYAGAVLAKYDINAFAPLREPLNQLLRDYANPSYVDSQFPFMRHFDPYDGHSWAAGLFTFADGRNQESTGEAINAYYSAYLYALAMGFQDTADFYEIILNMEATSARRYWHPTLAQAKAQYIQPFTHNVVGIL</sequence>
<feature type="non-terminal residue" evidence="1">
    <location>
        <position position="1"/>
    </location>
</feature>
<dbReference type="Proteomes" id="UP001139981">
    <property type="component" value="Unassembled WGS sequence"/>
</dbReference>
<name>A0ACC1LU61_9FUNG</name>